<name>A0A1G2FK30_9BACT</name>
<proteinExistence type="predicted"/>
<dbReference type="InterPro" id="IPR001437">
    <property type="entry name" value="Tscrpt_elong_fac_GreA/B_C"/>
</dbReference>
<reference evidence="3 4" key="1">
    <citation type="journal article" date="2016" name="Nat. Commun.">
        <title>Thousands of microbial genomes shed light on interconnected biogeochemical processes in an aquifer system.</title>
        <authorList>
            <person name="Anantharaman K."/>
            <person name="Brown C.T."/>
            <person name="Hug L.A."/>
            <person name="Sharon I."/>
            <person name="Castelle C.J."/>
            <person name="Probst A.J."/>
            <person name="Thomas B.C."/>
            <person name="Singh A."/>
            <person name="Wilkins M.J."/>
            <person name="Karaoz U."/>
            <person name="Brodie E.L."/>
            <person name="Williams K.H."/>
            <person name="Hubbard S.S."/>
            <person name="Banfield J.F."/>
        </authorList>
    </citation>
    <scope>NUCLEOTIDE SEQUENCE [LARGE SCALE GENOMIC DNA]</scope>
</reference>
<dbReference type="PANTHER" id="PTHR30437">
    <property type="entry name" value="TRANSCRIPTION ELONGATION FACTOR GREA"/>
    <property type="match status" value="1"/>
</dbReference>
<dbReference type="EMBL" id="MHNE01000030">
    <property type="protein sequence ID" value="OGZ37928.1"/>
    <property type="molecule type" value="Genomic_DNA"/>
</dbReference>
<comment type="caution">
    <text evidence="3">The sequence shown here is derived from an EMBL/GenBank/DDBJ whole genome shotgun (WGS) entry which is preliminary data.</text>
</comment>
<dbReference type="InterPro" id="IPR018151">
    <property type="entry name" value="TF_GreA/GreB_CS"/>
</dbReference>
<dbReference type="Proteomes" id="UP000178787">
    <property type="component" value="Unassembled WGS sequence"/>
</dbReference>
<dbReference type="AlphaFoldDB" id="A0A1G2FK30"/>
<keyword evidence="1" id="KW-0175">Coiled coil</keyword>
<feature type="domain" description="Transcription elongation factor GreA/GreB C-terminal" evidence="2">
    <location>
        <begin position="122"/>
        <end position="175"/>
    </location>
</feature>
<dbReference type="InterPro" id="IPR036953">
    <property type="entry name" value="GreA/GreB_C_sf"/>
</dbReference>
<dbReference type="InterPro" id="IPR023459">
    <property type="entry name" value="Tscrpt_elong_fac_GreA/B_fam"/>
</dbReference>
<sequence length="185" mass="21330">MPSVWSLEISLTNAFILFKLKKDSTYKQNNREEDILMKYYFFPEDIAVLEQTVNELKRKIRELGKEQGEAARQSTENFGHDDACQEAVYQARTIVIERLKNLREILNNAVIFNPEGPFSFDMVRMGATVELSNGRVLKIGSFMVFADYPIVNISYDSPLGKALLKKKEGDRIEFQGQFFTVKRIS</sequence>
<organism evidence="3 4">
    <name type="scientific">Candidatus Portnoybacteria bacterium RIFCSPLOWO2_01_FULL_43_11</name>
    <dbReference type="NCBI Taxonomy" id="1802000"/>
    <lineage>
        <taxon>Bacteria</taxon>
        <taxon>Candidatus Portnoyibacteriota</taxon>
    </lineage>
</organism>
<evidence type="ECO:0000313" key="4">
    <source>
        <dbReference type="Proteomes" id="UP000178787"/>
    </source>
</evidence>
<accession>A0A1G2FK30</accession>
<dbReference type="PROSITE" id="PS00830">
    <property type="entry name" value="GREAB_2"/>
    <property type="match status" value="1"/>
</dbReference>
<dbReference type="Pfam" id="PF01272">
    <property type="entry name" value="GreA_GreB"/>
    <property type="match status" value="1"/>
</dbReference>
<dbReference type="Gene3D" id="3.10.50.30">
    <property type="entry name" value="Transcription elongation factor, GreA/GreB, C-terminal domain"/>
    <property type="match status" value="1"/>
</dbReference>
<dbReference type="GO" id="GO:0032784">
    <property type="term" value="P:regulation of DNA-templated transcription elongation"/>
    <property type="evidence" value="ECO:0007669"/>
    <property type="project" value="InterPro"/>
</dbReference>
<evidence type="ECO:0000259" key="2">
    <source>
        <dbReference type="Pfam" id="PF01272"/>
    </source>
</evidence>
<dbReference type="GO" id="GO:0003677">
    <property type="term" value="F:DNA binding"/>
    <property type="evidence" value="ECO:0007669"/>
    <property type="project" value="InterPro"/>
</dbReference>
<feature type="coiled-coil region" evidence="1">
    <location>
        <begin position="46"/>
        <end position="73"/>
    </location>
</feature>
<protein>
    <recommendedName>
        <fullName evidence="2">Transcription elongation factor GreA/GreB C-terminal domain-containing protein</fullName>
    </recommendedName>
</protein>
<dbReference type="GO" id="GO:0070063">
    <property type="term" value="F:RNA polymerase binding"/>
    <property type="evidence" value="ECO:0007669"/>
    <property type="project" value="InterPro"/>
</dbReference>
<dbReference type="PANTHER" id="PTHR30437:SF4">
    <property type="entry name" value="TRANSCRIPTION ELONGATION FACTOR GREA"/>
    <property type="match status" value="1"/>
</dbReference>
<evidence type="ECO:0000256" key="1">
    <source>
        <dbReference type="SAM" id="Coils"/>
    </source>
</evidence>
<dbReference type="SUPFAM" id="SSF54534">
    <property type="entry name" value="FKBP-like"/>
    <property type="match status" value="1"/>
</dbReference>
<gene>
    <name evidence="3" type="ORF">A3A94_03215</name>
</gene>
<evidence type="ECO:0000313" key="3">
    <source>
        <dbReference type="EMBL" id="OGZ37928.1"/>
    </source>
</evidence>
<dbReference type="GO" id="GO:0006354">
    <property type="term" value="P:DNA-templated transcription elongation"/>
    <property type="evidence" value="ECO:0007669"/>
    <property type="project" value="TreeGrafter"/>
</dbReference>